<evidence type="ECO:0000256" key="1">
    <source>
        <dbReference type="SAM" id="SignalP"/>
    </source>
</evidence>
<name>A0ABX1GDA2_9GAMM</name>
<keyword evidence="1" id="KW-0732">Signal</keyword>
<evidence type="ECO:0000313" key="2">
    <source>
        <dbReference type="EMBL" id="NKI16239.1"/>
    </source>
</evidence>
<dbReference type="RefSeq" id="WP_168448768.1">
    <property type="nucleotide sequence ID" value="NZ_JAAWWK010000001.1"/>
</dbReference>
<gene>
    <name evidence="2" type="ORF">HCU74_02280</name>
</gene>
<dbReference type="EMBL" id="JAAWWK010000001">
    <property type="protein sequence ID" value="NKI16239.1"/>
    <property type="molecule type" value="Genomic_DNA"/>
</dbReference>
<comment type="caution">
    <text evidence="2">The sequence shown here is derived from an EMBL/GenBank/DDBJ whole genome shotgun (WGS) entry which is preliminary data.</text>
</comment>
<keyword evidence="3" id="KW-1185">Reference proteome</keyword>
<organism evidence="2 3">
    <name type="scientific">Spongiibacter thalassae</name>
    <dbReference type="NCBI Taxonomy" id="2721624"/>
    <lineage>
        <taxon>Bacteria</taxon>
        <taxon>Pseudomonadati</taxon>
        <taxon>Pseudomonadota</taxon>
        <taxon>Gammaproteobacteria</taxon>
        <taxon>Cellvibrionales</taxon>
        <taxon>Spongiibacteraceae</taxon>
        <taxon>Spongiibacter</taxon>
    </lineage>
</organism>
<dbReference type="Proteomes" id="UP000765845">
    <property type="component" value="Unassembled WGS sequence"/>
</dbReference>
<protein>
    <submittedName>
        <fullName evidence="2">Uncharacterized protein</fullName>
    </submittedName>
</protein>
<accession>A0ABX1GDA2</accession>
<feature type="chain" id="PRO_5045185405" evidence="1">
    <location>
        <begin position="27"/>
        <end position="247"/>
    </location>
</feature>
<proteinExistence type="predicted"/>
<reference evidence="2 3" key="1">
    <citation type="submission" date="2020-04" db="EMBL/GenBank/DDBJ databases">
        <authorList>
            <person name="Yoon J."/>
        </authorList>
    </citation>
    <scope>NUCLEOTIDE SEQUENCE [LARGE SCALE GENOMIC DNA]</scope>
    <source>
        <strain evidence="2 3">KMU-166</strain>
    </source>
</reference>
<feature type="signal peptide" evidence="1">
    <location>
        <begin position="1"/>
        <end position="26"/>
    </location>
</feature>
<sequence>MLLSQSTLFRSALLSVLLLCSGALSAATDCISEPLQARYSISTRHGDHTTTRALELLRYQGLVAHHFADRHITEVWERNATKQARVTRHFDTAQRGIEYASNEIGGAENDDDWSSKVHLISNSRLSSMTLTGSQGSGCKRVEHYHQQQGERSVSLVWRPEQRLIQSLTIEQGDHREHWQLEQQHRRLSDIAAFFKQRMDYQTTDYADIGDNESDPFLLKMIRLGFIKGGASGMYDAEGHALSGGHQH</sequence>
<evidence type="ECO:0000313" key="3">
    <source>
        <dbReference type="Proteomes" id="UP000765845"/>
    </source>
</evidence>